<proteinExistence type="predicted"/>
<dbReference type="AlphaFoldDB" id="A0A9W8GSY1"/>
<feature type="non-terminal residue" evidence="2">
    <location>
        <position position="1"/>
    </location>
</feature>
<dbReference type="EMBL" id="JANBUH010002252">
    <property type="protein sequence ID" value="KAJ2740328.1"/>
    <property type="molecule type" value="Genomic_DNA"/>
</dbReference>
<feature type="region of interest" description="Disordered" evidence="1">
    <location>
        <begin position="58"/>
        <end position="91"/>
    </location>
</feature>
<sequence>SQKSLLHSVMMATAADADMQEDMPDDLDFDGRIRANAGVRRTAGSLKSLSGADHMAYMESGGRRGGANGRRSAHNEQAEHHPLFKRQFFKK</sequence>
<feature type="compositionally biased region" description="Basic and acidic residues" evidence="1">
    <location>
        <begin position="73"/>
        <end position="82"/>
    </location>
</feature>
<protein>
    <submittedName>
        <fullName evidence="2">Uncharacterized protein</fullName>
    </submittedName>
</protein>
<evidence type="ECO:0000313" key="3">
    <source>
        <dbReference type="Proteomes" id="UP001140011"/>
    </source>
</evidence>
<reference evidence="2" key="1">
    <citation type="submission" date="2022-07" db="EMBL/GenBank/DDBJ databases">
        <title>Phylogenomic reconstructions and comparative analyses of Kickxellomycotina fungi.</title>
        <authorList>
            <person name="Reynolds N.K."/>
            <person name="Stajich J.E."/>
            <person name="Barry K."/>
            <person name="Grigoriev I.V."/>
            <person name="Crous P."/>
            <person name="Smith M.E."/>
        </authorList>
    </citation>
    <scope>NUCLEOTIDE SEQUENCE</scope>
    <source>
        <strain evidence="2">BCRC 34297</strain>
    </source>
</reference>
<feature type="non-terminal residue" evidence="2">
    <location>
        <position position="91"/>
    </location>
</feature>
<evidence type="ECO:0000313" key="2">
    <source>
        <dbReference type="EMBL" id="KAJ2740328.1"/>
    </source>
</evidence>
<name>A0A9W8GSY1_9FUNG</name>
<gene>
    <name evidence="2" type="ORF">GGI19_007146</name>
</gene>
<organism evidence="2 3">
    <name type="scientific">Coemansia pectinata</name>
    <dbReference type="NCBI Taxonomy" id="1052879"/>
    <lineage>
        <taxon>Eukaryota</taxon>
        <taxon>Fungi</taxon>
        <taxon>Fungi incertae sedis</taxon>
        <taxon>Zoopagomycota</taxon>
        <taxon>Kickxellomycotina</taxon>
        <taxon>Kickxellomycetes</taxon>
        <taxon>Kickxellales</taxon>
        <taxon>Kickxellaceae</taxon>
        <taxon>Coemansia</taxon>
    </lineage>
</organism>
<dbReference type="Proteomes" id="UP001140011">
    <property type="component" value="Unassembled WGS sequence"/>
</dbReference>
<comment type="caution">
    <text evidence="2">The sequence shown here is derived from an EMBL/GenBank/DDBJ whole genome shotgun (WGS) entry which is preliminary data.</text>
</comment>
<dbReference type="OrthoDB" id="10262986at2759"/>
<accession>A0A9W8GSY1</accession>
<keyword evidence="3" id="KW-1185">Reference proteome</keyword>
<evidence type="ECO:0000256" key="1">
    <source>
        <dbReference type="SAM" id="MobiDB-lite"/>
    </source>
</evidence>